<reference evidence="1 2" key="1">
    <citation type="submission" date="2019-02" db="EMBL/GenBank/DDBJ databases">
        <title>Genomic Encyclopedia of Type Strains, Phase IV (KMG-IV): sequencing the most valuable type-strain genomes for metagenomic binning, comparative biology and taxonomic classification.</title>
        <authorList>
            <person name="Goeker M."/>
        </authorList>
    </citation>
    <scope>NUCLEOTIDE SEQUENCE [LARGE SCALE GENOMIC DNA]</scope>
    <source>
        <strain evidence="1 2">DSM 29486</strain>
    </source>
</reference>
<dbReference type="AlphaFoldDB" id="A0A4Q7PP40"/>
<dbReference type="OrthoDB" id="2058262at2"/>
<proteinExistence type="predicted"/>
<dbReference type="Proteomes" id="UP000292927">
    <property type="component" value="Unassembled WGS sequence"/>
</dbReference>
<organism evidence="1 2">
    <name type="scientific">Cuneatibacter caecimuris</name>
    <dbReference type="NCBI Taxonomy" id="1796618"/>
    <lineage>
        <taxon>Bacteria</taxon>
        <taxon>Bacillati</taxon>
        <taxon>Bacillota</taxon>
        <taxon>Clostridia</taxon>
        <taxon>Lachnospirales</taxon>
        <taxon>Lachnospiraceae</taxon>
        <taxon>Cuneatibacter</taxon>
    </lineage>
</organism>
<gene>
    <name evidence="1" type="ORF">EV209_1338</name>
</gene>
<sequence length="111" mass="12908">MNINPILLGLREVTGLEVEPDVYTGSAPEYITFHYADERPELYADDKPIADTADIQVHLFTPGNYMNRKKIIRDYLEEKGFTGVSIQSLYEAETKLHHIVFECEWTEEREE</sequence>
<evidence type="ECO:0000313" key="1">
    <source>
        <dbReference type="EMBL" id="RZT00902.1"/>
    </source>
</evidence>
<name>A0A4Q7PP40_9FIRM</name>
<protein>
    <submittedName>
        <fullName evidence="1">Uncharacterized protein</fullName>
    </submittedName>
</protein>
<dbReference type="RefSeq" id="WP_130434338.1">
    <property type="nucleotide sequence ID" value="NZ_SGXF01000002.1"/>
</dbReference>
<dbReference type="EMBL" id="SGXF01000002">
    <property type="protein sequence ID" value="RZT00902.1"/>
    <property type="molecule type" value="Genomic_DNA"/>
</dbReference>
<evidence type="ECO:0000313" key="2">
    <source>
        <dbReference type="Proteomes" id="UP000292927"/>
    </source>
</evidence>
<keyword evidence="2" id="KW-1185">Reference proteome</keyword>
<comment type="caution">
    <text evidence="1">The sequence shown here is derived from an EMBL/GenBank/DDBJ whole genome shotgun (WGS) entry which is preliminary data.</text>
</comment>
<accession>A0A4Q7PP40</accession>